<dbReference type="Pfam" id="PF08284">
    <property type="entry name" value="RVP_2"/>
    <property type="match status" value="1"/>
</dbReference>
<dbReference type="CDD" id="cd00303">
    <property type="entry name" value="retropepsin_like"/>
    <property type="match status" value="1"/>
</dbReference>
<sequence length="187" mass="21412">KPHSLEWLARRIKDQKPEKARALLRNWAHKDHYEHITLQAIQMLKNHDEENIVEHIHASTSPHNPTSKRSLHVISQVTTIDDRQTFTVPTLIDSGCTNSVIDRSLVDKYTLNTTPLPVPLDAAGADDRFSFCYSLSLPHTFHINVKGKEHLIDVIVASLLSPRILLGYDWLILTNPTIDWRTNKITF</sequence>
<dbReference type="Proteomes" id="UP000008063">
    <property type="component" value="Unassembled WGS sequence"/>
</dbReference>
<keyword evidence="2" id="KW-1185">Reference proteome</keyword>
<dbReference type="InParanoid" id="F8QC96"/>
<feature type="non-terminal residue" evidence="1">
    <location>
        <position position="1"/>
    </location>
</feature>
<dbReference type="Gene3D" id="2.40.70.10">
    <property type="entry name" value="Acid Proteases"/>
    <property type="match status" value="1"/>
</dbReference>
<protein>
    <recommendedName>
        <fullName evidence="3">Peptidase A2 domain-containing protein</fullName>
    </recommendedName>
</protein>
<dbReference type="AlphaFoldDB" id="F8QC96"/>
<accession>F8QC96</accession>
<dbReference type="HOGENOM" id="CLU_126343_0_0_1"/>
<evidence type="ECO:0000313" key="1">
    <source>
        <dbReference type="EMBL" id="EGN94215.1"/>
    </source>
</evidence>
<organism evidence="2">
    <name type="scientific">Serpula lacrymans var. lacrymans (strain S7.3)</name>
    <name type="common">Dry rot fungus</name>
    <dbReference type="NCBI Taxonomy" id="936435"/>
    <lineage>
        <taxon>Eukaryota</taxon>
        <taxon>Fungi</taxon>
        <taxon>Dikarya</taxon>
        <taxon>Basidiomycota</taxon>
        <taxon>Agaricomycotina</taxon>
        <taxon>Agaricomycetes</taxon>
        <taxon>Agaricomycetidae</taxon>
        <taxon>Boletales</taxon>
        <taxon>Coniophorineae</taxon>
        <taxon>Serpulaceae</taxon>
        <taxon>Serpula</taxon>
    </lineage>
</organism>
<feature type="non-terminal residue" evidence="1">
    <location>
        <position position="187"/>
    </location>
</feature>
<dbReference type="EMBL" id="GL945489">
    <property type="protein sequence ID" value="EGN94215.1"/>
    <property type="molecule type" value="Genomic_DNA"/>
</dbReference>
<gene>
    <name evidence="1" type="ORF">SERLA73DRAFT_35640</name>
</gene>
<evidence type="ECO:0008006" key="3">
    <source>
        <dbReference type="Google" id="ProtNLM"/>
    </source>
</evidence>
<proteinExistence type="predicted"/>
<dbReference type="InterPro" id="IPR021109">
    <property type="entry name" value="Peptidase_aspartic_dom_sf"/>
</dbReference>
<evidence type="ECO:0000313" key="2">
    <source>
        <dbReference type="Proteomes" id="UP000008063"/>
    </source>
</evidence>
<dbReference type="SUPFAM" id="SSF50630">
    <property type="entry name" value="Acid proteases"/>
    <property type="match status" value="1"/>
</dbReference>
<dbReference type="STRING" id="936435.F8QC96"/>
<name>F8QC96_SERL3</name>
<reference evidence="2" key="1">
    <citation type="journal article" date="2011" name="Science">
        <title>The plant cell wall-decomposing machinery underlies the functional diversity of forest fungi.</title>
        <authorList>
            <person name="Eastwood D.C."/>
            <person name="Floudas D."/>
            <person name="Binder M."/>
            <person name="Majcherczyk A."/>
            <person name="Schneider P."/>
            <person name="Aerts A."/>
            <person name="Asiegbu F.O."/>
            <person name="Baker S.E."/>
            <person name="Barry K."/>
            <person name="Bendiksby M."/>
            <person name="Blumentritt M."/>
            <person name="Coutinho P.M."/>
            <person name="Cullen D."/>
            <person name="de Vries R.P."/>
            <person name="Gathman A."/>
            <person name="Goodell B."/>
            <person name="Henrissat B."/>
            <person name="Ihrmark K."/>
            <person name="Kauserud H."/>
            <person name="Kohler A."/>
            <person name="LaButti K."/>
            <person name="Lapidus A."/>
            <person name="Lavin J.L."/>
            <person name="Lee Y.-H."/>
            <person name="Lindquist E."/>
            <person name="Lilly W."/>
            <person name="Lucas S."/>
            <person name="Morin E."/>
            <person name="Murat C."/>
            <person name="Oguiza J.A."/>
            <person name="Park J."/>
            <person name="Pisabarro A.G."/>
            <person name="Riley R."/>
            <person name="Rosling A."/>
            <person name="Salamov A."/>
            <person name="Schmidt O."/>
            <person name="Schmutz J."/>
            <person name="Skrede I."/>
            <person name="Stenlid J."/>
            <person name="Wiebenga A."/>
            <person name="Xie X."/>
            <person name="Kuees U."/>
            <person name="Hibbett D.S."/>
            <person name="Hoffmeister D."/>
            <person name="Hoegberg N."/>
            <person name="Martin F."/>
            <person name="Grigoriev I.V."/>
            <person name="Watkinson S.C."/>
        </authorList>
    </citation>
    <scope>NUCLEOTIDE SEQUENCE [LARGE SCALE GENOMIC DNA]</scope>
    <source>
        <strain evidence="2">strain S7.3</strain>
    </source>
</reference>